<protein>
    <submittedName>
        <fullName evidence="2">MarR family winged helix-turn-helix transcriptional regulator</fullName>
    </submittedName>
</protein>
<name>A0ABT2NRT5_9RHOB</name>
<dbReference type="PROSITE" id="PS50995">
    <property type="entry name" value="HTH_MARR_2"/>
    <property type="match status" value="1"/>
</dbReference>
<reference evidence="3" key="1">
    <citation type="submission" date="2023-07" db="EMBL/GenBank/DDBJ databases">
        <title>Defluviimonas sediminis sp. nov., isolated from mangrove sediment.</title>
        <authorList>
            <person name="Liu L."/>
            <person name="Li J."/>
            <person name="Huang Y."/>
            <person name="Pan J."/>
            <person name="Li M."/>
        </authorList>
    </citation>
    <scope>NUCLEOTIDE SEQUENCE [LARGE SCALE GENOMIC DNA]</scope>
    <source>
        <strain evidence="3">FT324</strain>
    </source>
</reference>
<organism evidence="2 3">
    <name type="scientific">Albidovulum sediminis</name>
    <dbReference type="NCBI Taxonomy" id="3066345"/>
    <lineage>
        <taxon>Bacteria</taxon>
        <taxon>Pseudomonadati</taxon>
        <taxon>Pseudomonadota</taxon>
        <taxon>Alphaproteobacteria</taxon>
        <taxon>Rhodobacterales</taxon>
        <taxon>Paracoccaceae</taxon>
        <taxon>Albidovulum</taxon>
    </lineage>
</organism>
<dbReference type="PANTHER" id="PTHR33164">
    <property type="entry name" value="TRANSCRIPTIONAL REGULATOR, MARR FAMILY"/>
    <property type="match status" value="1"/>
</dbReference>
<dbReference type="PANTHER" id="PTHR33164:SF43">
    <property type="entry name" value="HTH-TYPE TRANSCRIPTIONAL REPRESSOR YETL"/>
    <property type="match status" value="1"/>
</dbReference>
<dbReference type="Pfam" id="PF12802">
    <property type="entry name" value="MarR_2"/>
    <property type="match status" value="1"/>
</dbReference>
<evidence type="ECO:0000259" key="1">
    <source>
        <dbReference type="PROSITE" id="PS50995"/>
    </source>
</evidence>
<dbReference type="EMBL" id="JAOCQF010000005">
    <property type="protein sequence ID" value="MCT8331653.1"/>
    <property type="molecule type" value="Genomic_DNA"/>
</dbReference>
<dbReference type="Gene3D" id="1.10.10.10">
    <property type="entry name" value="Winged helix-like DNA-binding domain superfamily/Winged helix DNA-binding domain"/>
    <property type="match status" value="1"/>
</dbReference>
<dbReference type="RefSeq" id="WP_261497555.1">
    <property type="nucleotide sequence ID" value="NZ_JAOCQF010000005.1"/>
</dbReference>
<feature type="domain" description="HTH marR-type" evidence="1">
    <location>
        <begin position="1"/>
        <end position="103"/>
    </location>
</feature>
<dbReference type="Proteomes" id="UP001205601">
    <property type="component" value="Unassembled WGS sequence"/>
</dbReference>
<dbReference type="SMART" id="SM00347">
    <property type="entry name" value="HTH_MARR"/>
    <property type="match status" value="1"/>
</dbReference>
<comment type="caution">
    <text evidence="2">The sequence shown here is derived from an EMBL/GenBank/DDBJ whole genome shotgun (WGS) entry which is preliminary data.</text>
</comment>
<accession>A0ABT2NRT5</accession>
<dbReference type="SUPFAM" id="SSF46785">
    <property type="entry name" value="Winged helix' DNA-binding domain"/>
    <property type="match status" value="1"/>
</dbReference>
<keyword evidence="3" id="KW-1185">Reference proteome</keyword>
<proteinExistence type="predicted"/>
<dbReference type="InterPro" id="IPR039422">
    <property type="entry name" value="MarR/SlyA-like"/>
</dbReference>
<dbReference type="InterPro" id="IPR036390">
    <property type="entry name" value="WH_DNA-bd_sf"/>
</dbReference>
<evidence type="ECO:0000313" key="3">
    <source>
        <dbReference type="Proteomes" id="UP001205601"/>
    </source>
</evidence>
<gene>
    <name evidence="2" type="ORF">N5I32_19220</name>
</gene>
<evidence type="ECO:0000313" key="2">
    <source>
        <dbReference type="EMBL" id="MCT8331653.1"/>
    </source>
</evidence>
<dbReference type="InterPro" id="IPR036388">
    <property type="entry name" value="WH-like_DNA-bd_sf"/>
</dbReference>
<sequence>MPAQAEILTRIARQSARPADIAAHLGVSAASASDSISSLVAKGLALRLPDPEDGRAQRLLPTEAGLCLAEKLTAAPTAVQGALAALPSQDQAALLRALTLIIRTLQEARAIPVQRMCVTCRHFRPRVHANADHPHHCAFVDAAFGDASLRLDCGEHEAALAEEAAALWRRFDAA</sequence>
<dbReference type="InterPro" id="IPR000835">
    <property type="entry name" value="HTH_MarR-typ"/>
</dbReference>